<evidence type="ECO:0000256" key="1">
    <source>
        <dbReference type="ARBA" id="ARBA00010688"/>
    </source>
</evidence>
<evidence type="ECO:0000256" key="2">
    <source>
        <dbReference type="ARBA" id="ARBA00022679"/>
    </source>
</evidence>
<dbReference type="PROSITE" id="PS00584">
    <property type="entry name" value="PFKB_KINASES_2"/>
    <property type="match status" value="1"/>
</dbReference>
<keyword evidence="3 5" id="KW-0418">Kinase</keyword>
<evidence type="ECO:0000313" key="6">
    <source>
        <dbReference type="Proteomes" id="UP001202134"/>
    </source>
</evidence>
<dbReference type="GO" id="GO:0016301">
    <property type="term" value="F:kinase activity"/>
    <property type="evidence" value="ECO:0007669"/>
    <property type="project" value="UniProtKB-KW"/>
</dbReference>
<evidence type="ECO:0000256" key="3">
    <source>
        <dbReference type="ARBA" id="ARBA00022777"/>
    </source>
</evidence>
<dbReference type="InterPro" id="IPR002173">
    <property type="entry name" value="Carboh/pur_kinase_PfkB_CS"/>
</dbReference>
<dbReference type="InterPro" id="IPR050306">
    <property type="entry name" value="PfkB_Carbo_kinase"/>
</dbReference>
<evidence type="ECO:0000259" key="4">
    <source>
        <dbReference type="Pfam" id="PF00294"/>
    </source>
</evidence>
<evidence type="ECO:0000313" key="5">
    <source>
        <dbReference type="EMBL" id="MCL1044978.1"/>
    </source>
</evidence>
<dbReference type="InterPro" id="IPR029056">
    <property type="entry name" value="Ribokinase-like"/>
</dbReference>
<feature type="domain" description="Carbohydrate kinase PfkB" evidence="4">
    <location>
        <begin position="3"/>
        <end position="299"/>
    </location>
</feature>
<dbReference type="PANTHER" id="PTHR43085">
    <property type="entry name" value="HEXOKINASE FAMILY MEMBER"/>
    <property type="match status" value="1"/>
</dbReference>
<dbReference type="CDD" id="cd01166">
    <property type="entry name" value="KdgK"/>
    <property type="match status" value="1"/>
</dbReference>
<accession>A0ABT0KMK0</accession>
<dbReference type="Proteomes" id="UP001202134">
    <property type="component" value="Unassembled WGS sequence"/>
</dbReference>
<comment type="caution">
    <text evidence="5">The sequence shown here is derived from an EMBL/GenBank/DDBJ whole genome shotgun (WGS) entry which is preliminary data.</text>
</comment>
<name>A0ABT0KMK0_9GAMM</name>
<keyword evidence="6" id="KW-1185">Reference proteome</keyword>
<comment type="similarity">
    <text evidence="1">Belongs to the carbohydrate kinase PfkB family.</text>
</comment>
<proteinExistence type="inferred from homology"/>
<dbReference type="Gene3D" id="3.40.1190.20">
    <property type="match status" value="1"/>
</dbReference>
<protein>
    <submittedName>
        <fullName evidence="5">Sugar kinase</fullName>
    </submittedName>
</protein>
<dbReference type="RefSeq" id="WP_248955194.1">
    <property type="nucleotide sequence ID" value="NZ_JAKIKU010000003.1"/>
</dbReference>
<sequence length="305" mass="34100">MSLLVIGECMVELREVDETMLVKTFAGDTYNTAVYAKRCNPELEVHYLSAYGGDAFSLAMNKQWQQQQLNTDLCVYLPERNTGIYNISLDAYGERSFSYWRKGSAASELMQYLDTKMVIEKSSQFKIVFFTGITLAIMSDKGRQTLLDLISSLKQKGCKIAFDPNYRALLWNKQDARNWIQKAYDISDIILPGLDDHQSLFGHQSLAELLEYFSTFNVSELVIKCGELGVYGYTKGTHATVEHVPFVPAKVQVDTTAAGDSFAGAYLNGAIEGMSMNDKLTLACDVARMVVQHPGAIIDEKIELV</sequence>
<gene>
    <name evidence="5" type="ORF">L2737_06495</name>
</gene>
<keyword evidence="2" id="KW-0808">Transferase</keyword>
<dbReference type="Pfam" id="PF00294">
    <property type="entry name" value="PfkB"/>
    <property type="match status" value="1"/>
</dbReference>
<dbReference type="SUPFAM" id="SSF53613">
    <property type="entry name" value="Ribokinase-like"/>
    <property type="match status" value="1"/>
</dbReference>
<organism evidence="5 6">
    <name type="scientific">Shewanella electrodiphila</name>
    <dbReference type="NCBI Taxonomy" id="934143"/>
    <lineage>
        <taxon>Bacteria</taxon>
        <taxon>Pseudomonadati</taxon>
        <taxon>Pseudomonadota</taxon>
        <taxon>Gammaproteobacteria</taxon>
        <taxon>Alteromonadales</taxon>
        <taxon>Shewanellaceae</taxon>
        <taxon>Shewanella</taxon>
    </lineage>
</organism>
<dbReference type="PANTHER" id="PTHR43085:SF15">
    <property type="entry name" value="2-DEHYDRO-3-DEOXYGLUCONOKINASE"/>
    <property type="match status" value="1"/>
</dbReference>
<dbReference type="EMBL" id="JAKIKU010000003">
    <property type="protein sequence ID" value="MCL1044978.1"/>
    <property type="molecule type" value="Genomic_DNA"/>
</dbReference>
<dbReference type="InterPro" id="IPR011611">
    <property type="entry name" value="PfkB_dom"/>
</dbReference>
<reference evidence="5 6" key="1">
    <citation type="submission" date="2022-01" db="EMBL/GenBank/DDBJ databases">
        <title>Whole genome-based taxonomy of the Shewanellaceae.</title>
        <authorList>
            <person name="Martin-Rodriguez A.J."/>
        </authorList>
    </citation>
    <scope>NUCLEOTIDE SEQUENCE [LARGE SCALE GENOMIC DNA]</scope>
    <source>
        <strain evidence="5 6">DSM 24955</strain>
    </source>
</reference>